<feature type="transmembrane region" description="Helical" evidence="7">
    <location>
        <begin position="225"/>
        <end position="246"/>
    </location>
</feature>
<name>A0A942ULF4_9BACI</name>
<sequence length="392" mass="41770">MKLKHSLWEILRVSTKLGLTSFGGPIAHLGYFKNEYIDKRKWLDEKTYADIIALCQFLPGPASSQVGIAIGILRGGLIGGILSFLGFTLPSVLVLVLFAFLFKNFEIADAGWIHGLKIVAVAVVAQAVLGMGKKLAPDKPRVTIAILATIFTLLWPSAIGQVAIIVLAGIVGVFLYKNQTFPDVREMSMSISKKIGIAALAIFFILLFGLPFLKQVTQLQAVAVFDAFYRAGSLVFGGGHVVLPLLERELVPTGWIGGSEFLAGYGVAQAVPGPLFTFAGYLGAMINGVSGALLATLAIFLPAFLLVVGSLPFLNEIRKRPRFQAALTAINAAVVGILLAALYNPIWTSTIKTTGDFAIALALFGLLTYWKVAPWMVVLIGALAGVLIGIAA</sequence>
<evidence type="ECO:0000256" key="7">
    <source>
        <dbReference type="SAM" id="Phobius"/>
    </source>
</evidence>
<comment type="subcellular location">
    <subcellularLocation>
        <location evidence="1">Cell membrane</location>
        <topology evidence="1">Multi-pass membrane protein</topology>
    </subcellularLocation>
</comment>
<evidence type="ECO:0000256" key="6">
    <source>
        <dbReference type="ARBA" id="ARBA00023136"/>
    </source>
</evidence>
<accession>A0A942ULF4</accession>
<dbReference type="InterPro" id="IPR003370">
    <property type="entry name" value="Chromate_transpt"/>
</dbReference>
<evidence type="ECO:0000256" key="2">
    <source>
        <dbReference type="ARBA" id="ARBA00005262"/>
    </source>
</evidence>
<feature type="transmembrane region" description="Helical" evidence="7">
    <location>
        <begin position="144"/>
        <end position="175"/>
    </location>
</feature>
<reference evidence="8 9" key="1">
    <citation type="submission" date="2021-05" db="EMBL/GenBank/DDBJ databases">
        <title>Novel Bacillus species.</title>
        <authorList>
            <person name="Liu G."/>
        </authorList>
    </citation>
    <scope>NUCLEOTIDE SEQUENCE [LARGE SCALE GENOMIC DNA]</scope>
    <source>
        <strain evidence="8 9">FJAT-49682</strain>
    </source>
</reference>
<protein>
    <submittedName>
        <fullName evidence="8">Chromate efflux transporter</fullName>
    </submittedName>
</protein>
<dbReference type="RefSeq" id="WP_213098593.1">
    <property type="nucleotide sequence ID" value="NZ_JAGYPN010000002.1"/>
</dbReference>
<keyword evidence="5 7" id="KW-1133">Transmembrane helix</keyword>
<evidence type="ECO:0000313" key="8">
    <source>
        <dbReference type="EMBL" id="MBS4223596.1"/>
    </source>
</evidence>
<dbReference type="Pfam" id="PF02417">
    <property type="entry name" value="Chromate_transp"/>
    <property type="match status" value="2"/>
</dbReference>
<evidence type="ECO:0000256" key="4">
    <source>
        <dbReference type="ARBA" id="ARBA00022692"/>
    </source>
</evidence>
<keyword evidence="9" id="KW-1185">Reference proteome</keyword>
<feature type="transmembrane region" description="Helical" evidence="7">
    <location>
        <begin position="326"/>
        <end position="346"/>
    </location>
</feature>
<dbReference type="EMBL" id="JAGYPN010000002">
    <property type="protein sequence ID" value="MBS4223596.1"/>
    <property type="molecule type" value="Genomic_DNA"/>
</dbReference>
<gene>
    <name evidence="8" type="primary">chrA</name>
    <name evidence="8" type="ORF">KHA91_12640</name>
</gene>
<keyword evidence="3" id="KW-1003">Cell membrane</keyword>
<keyword evidence="6 7" id="KW-0472">Membrane</keyword>
<dbReference type="Proteomes" id="UP000676456">
    <property type="component" value="Unassembled WGS sequence"/>
</dbReference>
<evidence type="ECO:0000256" key="3">
    <source>
        <dbReference type="ARBA" id="ARBA00022475"/>
    </source>
</evidence>
<evidence type="ECO:0000256" key="5">
    <source>
        <dbReference type="ARBA" id="ARBA00022989"/>
    </source>
</evidence>
<dbReference type="PANTHER" id="PTHR33567:SF3">
    <property type="entry name" value="CHROMATE ION TRANSPORTER (EUROFUNG)"/>
    <property type="match status" value="1"/>
</dbReference>
<evidence type="ECO:0000313" key="9">
    <source>
        <dbReference type="Proteomes" id="UP000676456"/>
    </source>
</evidence>
<comment type="similarity">
    <text evidence="2">Belongs to the chromate ion transporter (CHR) (TC 2.A.51) family.</text>
</comment>
<proteinExistence type="inferred from homology"/>
<dbReference type="NCBIfam" id="TIGR00937">
    <property type="entry name" value="2A51"/>
    <property type="match status" value="1"/>
</dbReference>
<feature type="transmembrane region" description="Helical" evidence="7">
    <location>
        <begin position="112"/>
        <end position="132"/>
    </location>
</feature>
<feature type="transmembrane region" description="Helical" evidence="7">
    <location>
        <begin position="77"/>
        <end position="100"/>
    </location>
</feature>
<dbReference type="InterPro" id="IPR014047">
    <property type="entry name" value="Chr_Tranpt_l_chain"/>
</dbReference>
<dbReference type="GO" id="GO:0005886">
    <property type="term" value="C:plasma membrane"/>
    <property type="evidence" value="ECO:0007669"/>
    <property type="project" value="UniProtKB-SubCell"/>
</dbReference>
<feature type="transmembrane region" description="Helical" evidence="7">
    <location>
        <begin position="358"/>
        <end position="391"/>
    </location>
</feature>
<evidence type="ECO:0000256" key="1">
    <source>
        <dbReference type="ARBA" id="ARBA00004651"/>
    </source>
</evidence>
<keyword evidence="4 7" id="KW-0812">Transmembrane</keyword>
<dbReference type="PANTHER" id="PTHR33567">
    <property type="entry name" value="CHROMATE ION TRANSPORTER (EUROFUNG)"/>
    <property type="match status" value="1"/>
</dbReference>
<feature type="transmembrane region" description="Helical" evidence="7">
    <location>
        <begin position="195"/>
        <end position="213"/>
    </location>
</feature>
<feature type="transmembrane region" description="Helical" evidence="7">
    <location>
        <begin position="292"/>
        <end position="314"/>
    </location>
</feature>
<dbReference type="GO" id="GO:0015109">
    <property type="term" value="F:chromate transmembrane transporter activity"/>
    <property type="evidence" value="ECO:0007669"/>
    <property type="project" value="InterPro"/>
</dbReference>
<organism evidence="8 9">
    <name type="scientific">Lederbergia citrea</name>
    <dbReference type="NCBI Taxonomy" id="2833581"/>
    <lineage>
        <taxon>Bacteria</taxon>
        <taxon>Bacillati</taxon>
        <taxon>Bacillota</taxon>
        <taxon>Bacilli</taxon>
        <taxon>Bacillales</taxon>
        <taxon>Bacillaceae</taxon>
        <taxon>Lederbergia</taxon>
    </lineage>
</organism>
<dbReference type="PIRSF" id="PIRSF004810">
    <property type="entry name" value="ChrA"/>
    <property type="match status" value="1"/>
</dbReference>
<comment type="caution">
    <text evidence="8">The sequence shown here is derived from an EMBL/GenBank/DDBJ whole genome shotgun (WGS) entry which is preliminary data.</text>
</comment>
<dbReference type="AlphaFoldDB" id="A0A942ULF4"/>